<feature type="compositionally biased region" description="Gly residues" evidence="1">
    <location>
        <begin position="64"/>
        <end position="73"/>
    </location>
</feature>
<feature type="region of interest" description="Disordered" evidence="1">
    <location>
        <begin position="58"/>
        <end position="81"/>
    </location>
</feature>
<dbReference type="AlphaFoldDB" id="A0A1I0VKB9"/>
<name>A0A1I0VKB9_SELRU</name>
<proteinExistence type="predicted"/>
<evidence type="ECO:0000313" key="2">
    <source>
        <dbReference type="EMBL" id="SFA76006.1"/>
    </source>
</evidence>
<evidence type="ECO:0000313" key="3">
    <source>
        <dbReference type="Proteomes" id="UP000183843"/>
    </source>
</evidence>
<sequence length="81" mass="7917">MCSSGGPSGPSAAEIAAQNARISAQNTQAASAQNAGAQNVTQAAVMMNQQRVRRNYGVDSTMTGAGGASGLGVGTKSSLGM</sequence>
<reference evidence="2 3" key="1">
    <citation type="submission" date="2016-10" db="EMBL/GenBank/DDBJ databases">
        <authorList>
            <person name="de Groot N.N."/>
        </authorList>
    </citation>
    <scope>NUCLEOTIDE SEQUENCE [LARGE SCALE GENOMIC DNA]</scope>
    <source>
        <strain evidence="2 3">L14</strain>
    </source>
</reference>
<accession>A0A1I0VKB9</accession>
<protein>
    <submittedName>
        <fullName evidence="2">Uncharacterized protein</fullName>
    </submittedName>
</protein>
<organism evidence="2 3">
    <name type="scientific">Selenomonas ruminantium</name>
    <dbReference type="NCBI Taxonomy" id="971"/>
    <lineage>
        <taxon>Bacteria</taxon>
        <taxon>Bacillati</taxon>
        <taxon>Bacillota</taxon>
        <taxon>Negativicutes</taxon>
        <taxon>Selenomonadales</taxon>
        <taxon>Selenomonadaceae</taxon>
        <taxon>Selenomonas</taxon>
    </lineage>
</organism>
<evidence type="ECO:0000256" key="1">
    <source>
        <dbReference type="SAM" id="MobiDB-lite"/>
    </source>
</evidence>
<gene>
    <name evidence="2" type="ORF">SAMN05216587_101637</name>
</gene>
<dbReference type="RefSeq" id="WP_074812743.1">
    <property type="nucleotide sequence ID" value="NZ_FOJX01000001.1"/>
</dbReference>
<dbReference type="Proteomes" id="UP000183843">
    <property type="component" value="Unassembled WGS sequence"/>
</dbReference>
<dbReference type="EMBL" id="FOJX01000001">
    <property type="protein sequence ID" value="SFA76006.1"/>
    <property type="molecule type" value="Genomic_DNA"/>
</dbReference>